<reference evidence="3 4" key="1">
    <citation type="submission" date="2021-05" db="EMBL/GenBank/DDBJ databases">
        <title>Phylogenetic classification of ten novel species belonging to the genus Bifidobacterium comprising B. colchicus sp. nov., B. abeli sp. nov., B. bicoloris sp. nov., B. guerezis sp. nov., B. rosaliae sp. nov., B. santillanensis sp. nov., B. argentati sp. nov., B. amazzoni sp. nov., B. pluviali sp. nov., and B. pinnaculum sp. nov.</title>
        <authorList>
            <person name="Lugli G.A."/>
            <person name="Ruiz Garcia L."/>
            <person name="Margolles A."/>
            <person name="Ventura M."/>
        </authorList>
    </citation>
    <scope>NUCLEOTIDE SEQUENCE [LARGE SCALE GENOMIC DNA]</scope>
    <source>
        <strain evidence="3 4">82T10</strain>
    </source>
</reference>
<evidence type="ECO:0000313" key="3">
    <source>
        <dbReference type="EMBL" id="MBW3091716.1"/>
    </source>
</evidence>
<dbReference type="RefSeq" id="WP_219057826.1">
    <property type="nucleotide sequence ID" value="NZ_JAHBBH010000003.1"/>
</dbReference>
<dbReference type="Proteomes" id="UP000700815">
    <property type="component" value="Unassembled WGS sequence"/>
</dbReference>
<keyword evidence="1" id="KW-0812">Transmembrane</keyword>
<feature type="domain" description="Acyltransferase 3" evidence="2">
    <location>
        <begin position="18"/>
        <end position="348"/>
    </location>
</feature>
<dbReference type="GO" id="GO:0016746">
    <property type="term" value="F:acyltransferase activity"/>
    <property type="evidence" value="ECO:0007669"/>
    <property type="project" value="UniProtKB-KW"/>
</dbReference>
<dbReference type="Pfam" id="PF01757">
    <property type="entry name" value="Acyl_transf_3"/>
    <property type="match status" value="1"/>
</dbReference>
<dbReference type="InterPro" id="IPR002656">
    <property type="entry name" value="Acyl_transf_3_dom"/>
</dbReference>
<sequence length="373" mass="41774">MNSGAKKSGSNNNRDVRFEMLRIMAMLLIVSCHFVANMGWDLEDSGPLLSRSAAWAWNHCAGQIGVCLFFLLSGYFQVNKEFHLRKPVSVMVQTFLYTAGILLLQACLLIVHPTDGIRAIFAPAELFRTLYTALLPVFNGTYWFITAYVLMMMVSPYLNMVLHHATRQASLRLIMVLMFVSLMPLVSLAPLFWTTWTYAMAGYLIGGWLRLHGESSRLYRFVNRWTALVAMAVAYLVLVLFIYAALRFGFWDWLRSDSRSVFGVVPAVELVASSMVFVAMMKAPAIDAGRISRYVMPVSGSVFGVYLIHENPYVRANVWTVLTAILPHPNTVLTVVGLMIPTVAGLFAALTMLAFVYDGVIVKPVQRMLGLRS</sequence>
<keyword evidence="3" id="KW-0808">Transferase</keyword>
<comment type="caution">
    <text evidence="3">The sequence shown here is derived from an EMBL/GenBank/DDBJ whole genome shotgun (WGS) entry which is preliminary data.</text>
</comment>
<name>A0ABS6WEP4_9BIFI</name>
<keyword evidence="1" id="KW-0472">Membrane</keyword>
<protein>
    <submittedName>
        <fullName evidence="3">Acyltransferase</fullName>
    </submittedName>
</protein>
<feature type="transmembrane region" description="Helical" evidence="1">
    <location>
        <begin position="88"/>
        <end position="111"/>
    </location>
</feature>
<evidence type="ECO:0000313" key="4">
    <source>
        <dbReference type="Proteomes" id="UP000700815"/>
    </source>
</evidence>
<keyword evidence="4" id="KW-1185">Reference proteome</keyword>
<feature type="transmembrane region" description="Helical" evidence="1">
    <location>
        <begin position="225"/>
        <end position="246"/>
    </location>
</feature>
<evidence type="ECO:0000259" key="2">
    <source>
        <dbReference type="Pfam" id="PF01757"/>
    </source>
</evidence>
<feature type="transmembrane region" description="Helical" evidence="1">
    <location>
        <begin position="56"/>
        <end position="76"/>
    </location>
</feature>
<organism evidence="3 4">
    <name type="scientific">Bifidobacterium miconis</name>
    <dbReference type="NCBI Taxonomy" id="2834435"/>
    <lineage>
        <taxon>Bacteria</taxon>
        <taxon>Bacillati</taxon>
        <taxon>Actinomycetota</taxon>
        <taxon>Actinomycetes</taxon>
        <taxon>Bifidobacteriales</taxon>
        <taxon>Bifidobacteriaceae</taxon>
        <taxon>Bifidobacterium</taxon>
    </lineage>
</organism>
<feature type="transmembrane region" description="Helical" evidence="1">
    <location>
        <begin position="258"/>
        <end position="279"/>
    </location>
</feature>
<dbReference type="EMBL" id="JAHBBH010000003">
    <property type="protein sequence ID" value="MBW3091716.1"/>
    <property type="molecule type" value="Genomic_DNA"/>
</dbReference>
<proteinExistence type="predicted"/>
<keyword evidence="3" id="KW-0012">Acyltransferase</keyword>
<keyword evidence="1" id="KW-1133">Transmembrane helix</keyword>
<feature type="transmembrane region" description="Helical" evidence="1">
    <location>
        <begin position="332"/>
        <end position="357"/>
    </location>
</feature>
<accession>A0ABS6WEP4</accession>
<feature type="transmembrane region" description="Helical" evidence="1">
    <location>
        <begin position="291"/>
        <end position="309"/>
    </location>
</feature>
<feature type="transmembrane region" description="Helical" evidence="1">
    <location>
        <begin position="195"/>
        <end position="213"/>
    </location>
</feature>
<evidence type="ECO:0000256" key="1">
    <source>
        <dbReference type="SAM" id="Phobius"/>
    </source>
</evidence>
<feature type="transmembrane region" description="Helical" evidence="1">
    <location>
        <begin position="171"/>
        <end position="189"/>
    </location>
</feature>
<feature type="transmembrane region" description="Helical" evidence="1">
    <location>
        <begin position="20"/>
        <end position="36"/>
    </location>
</feature>
<gene>
    <name evidence="3" type="ORF">KIH79_01850</name>
</gene>